<dbReference type="GO" id="GO:0030154">
    <property type="term" value="P:cell differentiation"/>
    <property type="evidence" value="ECO:0007669"/>
    <property type="project" value="UniProtKB-KW"/>
</dbReference>
<organism evidence="8">
    <name type="scientific">Pseudictyota dubia</name>
    <dbReference type="NCBI Taxonomy" id="2749911"/>
    <lineage>
        <taxon>Eukaryota</taxon>
        <taxon>Sar</taxon>
        <taxon>Stramenopiles</taxon>
        <taxon>Ochrophyta</taxon>
        <taxon>Bacillariophyta</taxon>
        <taxon>Mediophyceae</taxon>
        <taxon>Biddulphiophycidae</taxon>
        <taxon>Eupodiscales</taxon>
        <taxon>Odontellaceae</taxon>
        <taxon>Pseudictyota</taxon>
    </lineage>
</organism>
<proteinExistence type="inferred from homology"/>
<sequence>MAGGGDSAECVAPPATHTTNAEDQAEVAKLQARIAQSNASSKEPASASSKADTATTPGELASSVPSVQIAEGAHKYVLVSAVDPVLRSGESEPLRRDFVVSRHGAAYHRNAAEPLVYLLEERGYADIRVKGGGRILLDSEKKKIHIFGYSYGFGLADHAKSKSIIEADDRYEGFSVTWSNDGY</sequence>
<feature type="binding site" evidence="6">
    <location>
        <position position="75"/>
    </location>
    <ligand>
        <name>substrate</name>
    </ligand>
</feature>
<comment type="similarity">
    <text evidence="2">Belongs to the janus family.</text>
</comment>
<dbReference type="AlphaFoldDB" id="A0A7R9Z4U9"/>
<feature type="active site" description="Proton acceptor" evidence="5">
    <location>
        <position position="108"/>
    </location>
</feature>
<gene>
    <name evidence="8" type="ORF">TDUB1175_LOCUS7395</name>
</gene>
<feature type="compositionally biased region" description="Low complexity" evidence="7">
    <location>
        <begin position="37"/>
        <end position="56"/>
    </location>
</feature>
<dbReference type="Pfam" id="PF05005">
    <property type="entry name" value="Ocnus"/>
    <property type="match status" value="1"/>
</dbReference>
<keyword evidence="3" id="KW-0221">Differentiation</keyword>
<reference evidence="8" key="1">
    <citation type="submission" date="2021-01" db="EMBL/GenBank/DDBJ databases">
        <authorList>
            <person name="Corre E."/>
            <person name="Pelletier E."/>
            <person name="Niang G."/>
            <person name="Scheremetjew M."/>
            <person name="Finn R."/>
            <person name="Kale V."/>
            <person name="Holt S."/>
            <person name="Cochrane G."/>
            <person name="Meng A."/>
            <person name="Brown T."/>
            <person name="Cohen L."/>
        </authorList>
    </citation>
    <scope>NUCLEOTIDE SEQUENCE</scope>
    <source>
        <strain evidence="8">CCMP147</strain>
    </source>
</reference>
<dbReference type="InterPro" id="IPR038596">
    <property type="entry name" value="Janus_sf"/>
</dbReference>
<dbReference type="PANTHER" id="PTHR12258:SF5">
    <property type="entry name" value="BCDNA.GH02250-RELATED"/>
    <property type="match status" value="1"/>
</dbReference>
<evidence type="ECO:0000256" key="4">
    <source>
        <dbReference type="ARBA" id="ARBA00022928"/>
    </source>
</evidence>
<keyword evidence="4" id="KW-0726">Sexual differentiation</keyword>
<dbReference type="GO" id="GO:0007548">
    <property type="term" value="P:sex differentiation"/>
    <property type="evidence" value="ECO:0007669"/>
    <property type="project" value="UniProtKB-KW"/>
</dbReference>
<comment type="function">
    <text evidence="1">JanA and janB regulate somatic sex differentiation.</text>
</comment>
<evidence type="ECO:0000256" key="7">
    <source>
        <dbReference type="SAM" id="MobiDB-lite"/>
    </source>
</evidence>
<evidence type="ECO:0008006" key="9">
    <source>
        <dbReference type="Google" id="ProtNLM"/>
    </source>
</evidence>
<evidence type="ECO:0000313" key="8">
    <source>
        <dbReference type="EMBL" id="CAD8305397.1"/>
    </source>
</evidence>
<feature type="region of interest" description="Disordered" evidence="7">
    <location>
        <begin position="1"/>
        <end position="60"/>
    </location>
</feature>
<evidence type="ECO:0000256" key="5">
    <source>
        <dbReference type="PIRSR" id="PIRSR607702-1"/>
    </source>
</evidence>
<protein>
    <recommendedName>
        <fullName evidence="9">14 kDa phosphohistidine phosphatase</fullName>
    </recommendedName>
</protein>
<name>A0A7R9Z4U9_9STRA</name>
<dbReference type="PANTHER" id="PTHR12258">
    <property type="entry name" value="JANUS-A/JANUS-B"/>
    <property type="match status" value="1"/>
</dbReference>
<dbReference type="Gene3D" id="3.50.20.20">
    <property type="entry name" value="Janus/Ocnus"/>
    <property type="match status" value="1"/>
</dbReference>
<dbReference type="GO" id="GO:0005829">
    <property type="term" value="C:cytosol"/>
    <property type="evidence" value="ECO:0007669"/>
    <property type="project" value="TreeGrafter"/>
</dbReference>
<evidence type="ECO:0000256" key="6">
    <source>
        <dbReference type="PIRSR" id="PIRSR607702-2"/>
    </source>
</evidence>
<dbReference type="EMBL" id="HBED01014936">
    <property type="protein sequence ID" value="CAD8305397.1"/>
    <property type="molecule type" value="Transcribed_RNA"/>
</dbReference>
<evidence type="ECO:0000256" key="2">
    <source>
        <dbReference type="ARBA" id="ARBA00010971"/>
    </source>
</evidence>
<dbReference type="GO" id="GO:0101006">
    <property type="term" value="F:protein histidine phosphatase activity"/>
    <property type="evidence" value="ECO:0007669"/>
    <property type="project" value="TreeGrafter"/>
</dbReference>
<accession>A0A7R9Z4U9</accession>
<evidence type="ECO:0000256" key="3">
    <source>
        <dbReference type="ARBA" id="ARBA00022782"/>
    </source>
</evidence>
<evidence type="ECO:0000256" key="1">
    <source>
        <dbReference type="ARBA" id="ARBA00002508"/>
    </source>
</evidence>
<dbReference type="SUPFAM" id="SSF143724">
    <property type="entry name" value="PHP14-like"/>
    <property type="match status" value="1"/>
</dbReference>
<dbReference type="InterPro" id="IPR007702">
    <property type="entry name" value="Janus"/>
</dbReference>